<gene>
    <name evidence="1" type="ORF">GGQ88_000235</name>
</gene>
<dbReference type="Proteomes" id="UP000562395">
    <property type="component" value="Unassembled WGS sequence"/>
</dbReference>
<name>A0A7W6EUJ9_9SPHN</name>
<reference evidence="1 2" key="1">
    <citation type="submission" date="2020-08" db="EMBL/GenBank/DDBJ databases">
        <title>Genomic Encyclopedia of Type Strains, Phase IV (KMG-IV): sequencing the most valuable type-strain genomes for metagenomic binning, comparative biology and taxonomic classification.</title>
        <authorList>
            <person name="Goeker M."/>
        </authorList>
    </citation>
    <scope>NUCLEOTIDE SEQUENCE [LARGE SCALE GENOMIC DNA]</scope>
    <source>
        <strain evidence="1 2">DSM 14552</strain>
    </source>
</reference>
<evidence type="ECO:0000313" key="2">
    <source>
        <dbReference type="Proteomes" id="UP000562395"/>
    </source>
</evidence>
<proteinExistence type="predicted"/>
<keyword evidence="2" id="KW-1185">Reference proteome</keyword>
<protein>
    <submittedName>
        <fullName evidence="1">Uncharacterized protein</fullName>
    </submittedName>
</protein>
<accession>A0A7W6EUJ9</accession>
<dbReference type="RefSeq" id="WP_183611193.1">
    <property type="nucleotide sequence ID" value="NZ_JACICY010000001.1"/>
</dbReference>
<sequence>MKTDHEFRPLPWELDHFLDGFGDNIVHRYDRLADYPADESRLLWTIRNDLKHTGIQGLISLIRVLIAETLRARQELRRLGTKICGLGMAKAFCAILDLFEGRETGRHIWHRDEDGFYRLNDCHELS</sequence>
<evidence type="ECO:0000313" key="1">
    <source>
        <dbReference type="EMBL" id="MBB3858995.1"/>
    </source>
</evidence>
<dbReference type="EMBL" id="JACICY010000001">
    <property type="protein sequence ID" value="MBB3858995.1"/>
    <property type="molecule type" value="Genomic_DNA"/>
</dbReference>
<organism evidence="1 2">
    <name type="scientific">Novosphingobium hassiacum</name>
    <dbReference type="NCBI Taxonomy" id="173676"/>
    <lineage>
        <taxon>Bacteria</taxon>
        <taxon>Pseudomonadati</taxon>
        <taxon>Pseudomonadota</taxon>
        <taxon>Alphaproteobacteria</taxon>
        <taxon>Sphingomonadales</taxon>
        <taxon>Sphingomonadaceae</taxon>
        <taxon>Novosphingobium</taxon>
    </lineage>
</organism>
<dbReference type="AlphaFoldDB" id="A0A7W6EUJ9"/>
<comment type="caution">
    <text evidence="1">The sequence shown here is derived from an EMBL/GenBank/DDBJ whole genome shotgun (WGS) entry which is preliminary data.</text>
</comment>